<evidence type="ECO:0000313" key="3">
    <source>
        <dbReference type="Proteomes" id="UP000765509"/>
    </source>
</evidence>
<feature type="region of interest" description="Disordered" evidence="1">
    <location>
        <begin position="38"/>
        <end position="61"/>
    </location>
</feature>
<protein>
    <submittedName>
        <fullName evidence="2">Uncharacterized protein</fullName>
    </submittedName>
</protein>
<keyword evidence="3" id="KW-1185">Reference proteome</keyword>
<accession>A0A9Q3PCP2</accession>
<sequence length="104" mass="11732">FGDNPAEDNQTTVERLVEETYPSSPIPIVIKKKKAKTLDFPGPTIQDSEKEGPNTPSNQMELDSQVELIPQKAKESAKYQWNRIHTRKCLITKATPTNTHDILT</sequence>
<comment type="caution">
    <text evidence="2">The sequence shown here is derived from an EMBL/GenBank/DDBJ whole genome shotgun (WGS) entry which is preliminary data.</text>
</comment>
<reference evidence="2" key="1">
    <citation type="submission" date="2021-03" db="EMBL/GenBank/DDBJ databases">
        <title>Draft genome sequence of rust myrtle Austropuccinia psidii MF-1, a brazilian biotype.</title>
        <authorList>
            <person name="Quecine M.C."/>
            <person name="Pachon D.M.R."/>
            <person name="Bonatelli M.L."/>
            <person name="Correr F.H."/>
            <person name="Franceschini L.M."/>
            <person name="Leite T.F."/>
            <person name="Margarido G.R.A."/>
            <person name="Almeida C.A."/>
            <person name="Ferrarezi J.A."/>
            <person name="Labate C.A."/>
        </authorList>
    </citation>
    <scope>NUCLEOTIDE SEQUENCE</scope>
    <source>
        <strain evidence="2">MF-1</strain>
    </source>
</reference>
<feature type="non-terminal residue" evidence="2">
    <location>
        <position position="1"/>
    </location>
</feature>
<name>A0A9Q3PCP2_9BASI</name>
<dbReference type="AlphaFoldDB" id="A0A9Q3PCP2"/>
<dbReference type="Proteomes" id="UP000765509">
    <property type="component" value="Unassembled WGS sequence"/>
</dbReference>
<proteinExistence type="predicted"/>
<dbReference type="EMBL" id="AVOT02063785">
    <property type="protein sequence ID" value="MBW0556370.1"/>
    <property type="molecule type" value="Genomic_DNA"/>
</dbReference>
<evidence type="ECO:0000313" key="2">
    <source>
        <dbReference type="EMBL" id="MBW0556370.1"/>
    </source>
</evidence>
<gene>
    <name evidence="2" type="ORF">O181_096085</name>
</gene>
<evidence type="ECO:0000256" key="1">
    <source>
        <dbReference type="SAM" id="MobiDB-lite"/>
    </source>
</evidence>
<organism evidence="2 3">
    <name type="scientific">Austropuccinia psidii MF-1</name>
    <dbReference type="NCBI Taxonomy" id="1389203"/>
    <lineage>
        <taxon>Eukaryota</taxon>
        <taxon>Fungi</taxon>
        <taxon>Dikarya</taxon>
        <taxon>Basidiomycota</taxon>
        <taxon>Pucciniomycotina</taxon>
        <taxon>Pucciniomycetes</taxon>
        <taxon>Pucciniales</taxon>
        <taxon>Sphaerophragmiaceae</taxon>
        <taxon>Austropuccinia</taxon>
    </lineage>
</organism>